<keyword evidence="2" id="KW-1185">Reference proteome</keyword>
<proteinExistence type="predicted"/>
<evidence type="ECO:0000313" key="2">
    <source>
        <dbReference type="Proteomes" id="UP000800035"/>
    </source>
</evidence>
<dbReference type="AlphaFoldDB" id="A0A6A5U5Z5"/>
<reference evidence="1" key="1">
    <citation type="journal article" date="2020" name="Stud. Mycol.">
        <title>101 Dothideomycetes genomes: a test case for predicting lifestyles and emergence of pathogens.</title>
        <authorList>
            <person name="Haridas S."/>
            <person name="Albert R."/>
            <person name="Binder M."/>
            <person name="Bloem J."/>
            <person name="Labutti K."/>
            <person name="Salamov A."/>
            <person name="Andreopoulos B."/>
            <person name="Baker S."/>
            <person name="Barry K."/>
            <person name="Bills G."/>
            <person name="Bluhm B."/>
            <person name="Cannon C."/>
            <person name="Castanera R."/>
            <person name="Culley D."/>
            <person name="Daum C."/>
            <person name="Ezra D."/>
            <person name="Gonzalez J."/>
            <person name="Henrissat B."/>
            <person name="Kuo A."/>
            <person name="Liang C."/>
            <person name="Lipzen A."/>
            <person name="Lutzoni F."/>
            <person name="Magnuson J."/>
            <person name="Mondo S."/>
            <person name="Nolan M."/>
            <person name="Ohm R."/>
            <person name="Pangilinan J."/>
            <person name="Park H.-J."/>
            <person name="Ramirez L."/>
            <person name="Alfaro M."/>
            <person name="Sun H."/>
            <person name="Tritt A."/>
            <person name="Yoshinaga Y."/>
            <person name="Zwiers L.-H."/>
            <person name="Turgeon B."/>
            <person name="Goodwin S."/>
            <person name="Spatafora J."/>
            <person name="Crous P."/>
            <person name="Grigoriev I."/>
        </authorList>
    </citation>
    <scope>NUCLEOTIDE SEQUENCE</scope>
    <source>
        <strain evidence="1">CBS 675.92</strain>
    </source>
</reference>
<dbReference type="Proteomes" id="UP000800035">
    <property type="component" value="Unassembled WGS sequence"/>
</dbReference>
<sequence>MSFDLYILSIELGVPSLSKELNRSMITAEAPTSRFLPLIIHAAFCLPGQDPVLRFYVDVVWATLETPRGPEFPQSWEGKLPYDLQMRLDFEGELPHELLVKIRSETRQQPSACQNNNLLGVVYPCDYHMHESEEERRACHTSNCHFVLGA</sequence>
<gene>
    <name evidence="1" type="ORF">CC80DRAFT_544561</name>
</gene>
<dbReference type="EMBL" id="ML976983">
    <property type="protein sequence ID" value="KAF1960098.1"/>
    <property type="molecule type" value="Genomic_DNA"/>
</dbReference>
<organism evidence="1 2">
    <name type="scientific">Byssothecium circinans</name>
    <dbReference type="NCBI Taxonomy" id="147558"/>
    <lineage>
        <taxon>Eukaryota</taxon>
        <taxon>Fungi</taxon>
        <taxon>Dikarya</taxon>
        <taxon>Ascomycota</taxon>
        <taxon>Pezizomycotina</taxon>
        <taxon>Dothideomycetes</taxon>
        <taxon>Pleosporomycetidae</taxon>
        <taxon>Pleosporales</taxon>
        <taxon>Massarineae</taxon>
        <taxon>Massarinaceae</taxon>
        <taxon>Byssothecium</taxon>
    </lineage>
</organism>
<name>A0A6A5U5Z5_9PLEO</name>
<evidence type="ECO:0000313" key="1">
    <source>
        <dbReference type="EMBL" id="KAF1960098.1"/>
    </source>
</evidence>
<accession>A0A6A5U5Z5</accession>
<protein>
    <submittedName>
        <fullName evidence="1">Uncharacterized protein</fullName>
    </submittedName>
</protein>